<proteinExistence type="predicted"/>
<feature type="domain" description="Response regulatory" evidence="4">
    <location>
        <begin position="3"/>
        <end position="120"/>
    </location>
</feature>
<organism evidence="7 8">
    <name type="scientific">Mediterraneibacter gnavus</name>
    <name type="common">Ruminococcus gnavus</name>
    <dbReference type="NCBI Taxonomy" id="33038"/>
    <lineage>
        <taxon>Bacteria</taxon>
        <taxon>Bacillati</taxon>
        <taxon>Bacillota</taxon>
        <taxon>Clostridia</taxon>
        <taxon>Lachnospirales</taxon>
        <taxon>Lachnospiraceae</taxon>
        <taxon>Mediterraneibacter</taxon>
    </lineage>
</organism>
<reference evidence="7 8" key="1">
    <citation type="submission" date="2018-08" db="EMBL/GenBank/DDBJ databases">
        <title>A genome reference for cultivated species of the human gut microbiota.</title>
        <authorList>
            <person name="Zou Y."/>
            <person name="Xue W."/>
            <person name="Luo G."/>
        </authorList>
    </citation>
    <scope>NUCLEOTIDE SEQUENCE [LARGE SCALE GENOMIC DNA]</scope>
    <source>
        <strain evidence="7 8">TF01-20-2</strain>
    </source>
</reference>
<dbReference type="SMART" id="SM00850">
    <property type="entry name" value="LytTR"/>
    <property type="match status" value="1"/>
</dbReference>
<feature type="domain" description="HTH LytTR-type" evidence="5">
    <location>
        <begin position="136"/>
        <end position="229"/>
    </location>
</feature>
<reference evidence="6" key="3">
    <citation type="submission" date="2020-02" db="EMBL/GenBank/DDBJ databases">
        <authorList>
            <person name="Littmann E."/>
            <person name="Sorbara M."/>
        </authorList>
    </citation>
    <scope>NUCLEOTIDE SEQUENCE</scope>
    <source>
        <strain evidence="6">MSK.15.32</strain>
    </source>
</reference>
<dbReference type="InterPro" id="IPR046947">
    <property type="entry name" value="LytR-like"/>
</dbReference>
<gene>
    <name evidence="7" type="ORF">DXC31_04450</name>
    <name evidence="6" type="ORF">G4993_11090</name>
</gene>
<dbReference type="GO" id="GO:0003677">
    <property type="term" value="F:DNA binding"/>
    <property type="evidence" value="ECO:0007669"/>
    <property type="project" value="UniProtKB-KW"/>
</dbReference>
<feature type="modified residue" description="4-aspartylphosphate" evidence="3">
    <location>
        <position position="57"/>
    </location>
</feature>
<dbReference type="AlphaFoldDB" id="A0A2N5P3V3"/>
<protein>
    <recommendedName>
        <fullName evidence="1">Stage 0 sporulation protein A homolog</fullName>
    </recommendedName>
</protein>
<dbReference type="PROSITE" id="PS50110">
    <property type="entry name" value="RESPONSE_REGULATORY"/>
    <property type="match status" value="1"/>
</dbReference>
<dbReference type="EMBL" id="JAAIRV010000021">
    <property type="protein sequence ID" value="NSI58938.1"/>
    <property type="molecule type" value="Genomic_DNA"/>
</dbReference>
<dbReference type="Gene3D" id="3.40.50.2300">
    <property type="match status" value="1"/>
</dbReference>
<dbReference type="Gene3D" id="2.40.50.1020">
    <property type="entry name" value="LytTr DNA-binding domain"/>
    <property type="match status" value="1"/>
</dbReference>
<dbReference type="InterPro" id="IPR011006">
    <property type="entry name" value="CheY-like_superfamily"/>
</dbReference>
<dbReference type="EMBL" id="QSSX01000007">
    <property type="protein sequence ID" value="RGM24384.1"/>
    <property type="molecule type" value="Genomic_DNA"/>
</dbReference>
<reference evidence="6" key="2">
    <citation type="journal article" date="2020" name="Cell Host Microbe">
        <title>Functional and Genomic Variation between Human-Derived Isolates of Lachnospiraceae Reveals Inter- and Intra-Species Diversity.</title>
        <authorList>
            <person name="Sorbara M.T."/>
            <person name="Littmann E.R."/>
            <person name="Fontana E."/>
            <person name="Moody T.U."/>
            <person name="Kohout C.E."/>
            <person name="Gjonbalaj M."/>
            <person name="Eaton V."/>
            <person name="Seok R."/>
            <person name="Leiner I.M."/>
            <person name="Pamer E.G."/>
        </authorList>
    </citation>
    <scope>NUCLEOTIDE SEQUENCE</scope>
    <source>
        <strain evidence="6">MSK.15.32</strain>
    </source>
</reference>
<dbReference type="InterPro" id="IPR007492">
    <property type="entry name" value="LytTR_DNA-bd_dom"/>
</dbReference>
<evidence type="ECO:0000313" key="8">
    <source>
        <dbReference type="Proteomes" id="UP000260808"/>
    </source>
</evidence>
<evidence type="ECO:0000256" key="1">
    <source>
        <dbReference type="ARBA" id="ARBA00018672"/>
    </source>
</evidence>
<comment type="function">
    <text evidence="2">May play the central regulatory role in sporulation. It may be an element of the effector pathway responsible for the activation of sporulation genes in response to nutritional stress. Spo0A may act in concert with spo0H (a sigma factor) to control the expression of some genes that are critical to the sporulation process.</text>
</comment>
<dbReference type="Pfam" id="PF00072">
    <property type="entry name" value="Response_reg"/>
    <property type="match status" value="1"/>
</dbReference>
<dbReference type="PANTHER" id="PTHR37299:SF1">
    <property type="entry name" value="STAGE 0 SPORULATION PROTEIN A HOMOLOG"/>
    <property type="match status" value="1"/>
</dbReference>
<keyword evidence="3" id="KW-0597">Phosphoprotein</keyword>
<dbReference type="RefSeq" id="WP_009245125.1">
    <property type="nucleotide sequence ID" value="NZ_AP031447.1"/>
</dbReference>
<evidence type="ECO:0000256" key="3">
    <source>
        <dbReference type="PROSITE-ProRule" id="PRU00169"/>
    </source>
</evidence>
<dbReference type="Pfam" id="PF04397">
    <property type="entry name" value="LytTR"/>
    <property type="match status" value="1"/>
</dbReference>
<dbReference type="InterPro" id="IPR001789">
    <property type="entry name" value="Sig_transdc_resp-reg_receiver"/>
</dbReference>
<evidence type="ECO:0000313" key="6">
    <source>
        <dbReference type="EMBL" id="NSI58938.1"/>
    </source>
</evidence>
<accession>A0A2N5P3V3</accession>
<evidence type="ECO:0000259" key="5">
    <source>
        <dbReference type="PROSITE" id="PS50930"/>
    </source>
</evidence>
<dbReference type="PROSITE" id="PS50930">
    <property type="entry name" value="HTH_LYTTR"/>
    <property type="match status" value="1"/>
</dbReference>
<keyword evidence="7" id="KW-0238">DNA-binding</keyword>
<name>A0A2N5P3V3_MEDGN</name>
<comment type="caution">
    <text evidence="7">The sequence shown here is derived from an EMBL/GenBank/DDBJ whole genome shotgun (WGS) entry which is preliminary data.</text>
</comment>
<evidence type="ECO:0000256" key="2">
    <source>
        <dbReference type="ARBA" id="ARBA00024867"/>
    </source>
</evidence>
<dbReference type="Proteomes" id="UP000260808">
    <property type="component" value="Unassembled WGS sequence"/>
</dbReference>
<evidence type="ECO:0000313" key="7">
    <source>
        <dbReference type="EMBL" id="RGM24384.1"/>
    </source>
</evidence>
<dbReference type="Proteomes" id="UP001296580">
    <property type="component" value="Unassembled WGS sequence"/>
</dbReference>
<sequence>MVKIAIVEDERAYQEQFFAYVKKYEAESGERMEISIFSDGYEIVEKYNASYDIIFLDIQLVVMDGMETAKKIRKLDENVILIFITNMAQYAIQGYEVNALDYVLKPVSYFAFSQELDKAVKKIKLRKGNSLLLLQDKGVVRLRLEQIWYLESQGHHIIVYTEKGNYTFRKTMKEMEKKLDKDGFVRCNSGYLVNLRYVEEVNENIVTVAGEKLQISRPRKKIFMEALTDYLGGK</sequence>
<evidence type="ECO:0000259" key="4">
    <source>
        <dbReference type="PROSITE" id="PS50110"/>
    </source>
</evidence>
<dbReference type="SUPFAM" id="SSF52172">
    <property type="entry name" value="CheY-like"/>
    <property type="match status" value="1"/>
</dbReference>
<dbReference type="GO" id="GO:0000156">
    <property type="term" value="F:phosphorelay response regulator activity"/>
    <property type="evidence" value="ECO:0007669"/>
    <property type="project" value="InterPro"/>
</dbReference>
<dbReference type="SMART" id="SM00448">
    <property type="entry name" value="REC"/>
    <property type="match status" value="1"/>
</dbReference>
<dbReference type="PANTHER" id="PTHR37299">
    <property type="entry name" value="TRANSCRIPTIONAL REGULATOR-RELATED"/>
    <property type="match status" value="1"/>
</dbReference>